<reference evidence="1 2" key="1">
    <citation type="submission" date="2019-10" db="EMBL/GenBank/DDBJ databases">
        <title>Nocardia macrotermitis sp. nov. and Nocardia aurantia sp. nov., isolated from the gut of fungus growing-termite Macrotermes natalensis.</title>
        <authorList>
            <person name="Benndorf R."/>
            <person name="Schwitalla J."/>
            <person name="Martin K."/>
            <person name="De Beer W."/>
            <person name="Kaster A.-K."/>
            <person name="Vollmers J."/>
            <person name="Poulsen M."/>
            <person name="Beemelmanns C."/>
        </authorList>
    </citation>
    <scope>NUCLEOTIDE SEQUENCE [LARGE SCALE GENOMIC DNA]</scope>
    <source>
        <strain evidence="1 2">RB20</strain>
    </source>
</reference>
<dbReference type="EMBL" id="WEGK01000007">
    <property type="protein sequence ID" value="MQY20580.1"/>
    <property type="molecule type" value="Genomic_DNA"/>
</dbReference>
<dbReference type="Gene3D" id="3.30.160.620">
    <property type="match status" value="1"/>
</dbReference>
<gene>
    <name evidence="1" type="ORF">NRB20_36860</name>
</gene>
<dbReference type="InterPro" id="IPR035424">
    <property type="entry name" value="Antitoxin_RelB"/>
</dbReference>
<proteinExistence type="predicted"/>
<evidence type="ECO:0008006" key="3">
    <source>
        <dbReference type="Google" id="ProtNLM"/>
    </source>
</evidence>
<dbReference type="AlphaFoldDB" id="A0A7K0D4C4"/>
<keyword evidence="2" id="KW-1185">Reference proteome</keyword>
<evidence type="ECO:0000313" key="1">
    <source>
        <dbReference type="EMBL" id="MQY20580.1"/>
    </source>
</evidence>
<organism evidence="1 2">
    <name type="scientific">Nocardia macrotermitis</name>
    <dbReference type="NCBI Taxonomy" id="2585198"/>
    <lineage>
        <taxon>Bacteria</taxon>
        <taxon>Bacillati</taxon>
        <taxon>Actinomycetota</taxon>
        <taxon>Actinomycetes</taxon>
        <taxon>Mycobacteriales</taxon>
        <taxon>Nocardiaceae</taxon>
        <taxon>Nocardia</taxon>
    </lineage>
</organism>
<accession>A0A7K0D4C4</accession>
<comment type="caution">
    <text evidence="1">The sequence shown here is derived from an EMBL/GenBank/DDBJ whole genome shotgun (WGS) entry which is preliminary data.</text>
</comment>
<sequence length="146" mass="16491">MTITHPITSVTRYDSMNNARDHFSQMLSAAEEGNVAVVSRKGKASALVEIGRLRLLLAHVIHRHDPQVVREDGNWVAYLPGLPLAVEEPELDVAIEALVEAMREYASDWQDHLHAAINHRDNVDFVQFVELSSDEQLREWLTAAEQ</sequence>
<dbReference type="Pfam" id="PF12910">
    <property type="entry name" value="PHD_like"/>
    <property type="match status" value="1"/>
</dbReference>
<protein>
    <recommendedName>
        <fullName evidence="3">Antitoxin</fullName>
    </recommendedName>
</protein>
<dbReference type="Proteomes" id="UP000438448">
    <property type="component" value="Unassembled WGS sequence"/>
</dbReference>
<name>A0A7K0D4C4_9NOCA</name>
<evidence type="ECO:0000313" key="2">
    <source>
        <dbReference type="Proteomes" id="UP000438448"/>
    </source>
</evidence>